<gene>
    <name evidence="8" type="ORF">ADFLV_0285</name>
</gene>
<dbReference type="PROSITE" id="PS51898">
    <property type="entry name" value="TYR_RECOMBINASE"/>
    <property type="match status" value="1"/>
</dbReference>
<dbReference type="KEGG" id="adz:ADFLV_0285"/>
<comment type="similarity">
    <text evidence="1">Belongs to the 'phage' integrase family.</text>
</comment>
<protein>
    <submittedName>
        <fullName evidence="8">Site-specific tyrosine recombinase, phage integrase family (INT_ICEBs1_C_like domain)</fullName>
    </submittedName>
</protein>
<feature type="domain" description="Core-binding (CB)" evidence="7">
    <location>
        <begin position="68"/>
        <end position="150"/>
    </location>
</feature>
<dbReference type="GO" id="GO:0003677">
    <property type="term" value="F:DNA binding"/>
    <property type="evidence" value="ECO:0007669"/>
    <property type="project" value="UniProtKB-UniRule"/>
</dbReference>
<dbReference type="Proteomes" id="UP000503313">
    <property type="component" value="Chromosome"/>
</dbReference>
<dbReference type="InterPro" id="IPR022000">
    <property type="entry name" value="Min27-like_integrase_DNA_bind"/>
</dbReference>
<dbReference type="InterPro" id="IPR013762">
    <property type="entry name" value="Integrase-like_cat_sf"/>
</dbReference>
<dbReference type="CDD" id="cd01189">
    <property type="entry name" value="INT_ICEBs1_C_like"/>
    <property type="match status" value="1"/>
</dbReference>
<dbReference type="SUPFAM" id="SSF56349">
    <property type="entry name" value="DNA breaking-rejoining enzymes"/>
    <property type="match status" value="1"/>
</dbReference>
<sequence length="366" mass="42688">MKLYVKKSKNKDGFKETLWVDFTHNGIRYRKPLNLDNTPANKKLAEKSIIPKLHYKIISGEFFKNIMPTVDECMKKSFELQSSNRKTFTQNDYKSKYEKHLKPIFGNKKIDTIKGTDITLWQNKMIEQGYAIKTIKGVRGILSTMYEDAMRDEIVSKNPIRLASQLSTRNRVKDVEDIEPFTMEQIQKLISNCENQQMKNFYMFLFTTGVRGGEAIGLEWKNVDFFNKTIEIKSQVGRGVIGSPKWDSFRTIPIIDSLIPFLKSQFKITGKQNSYVFINNEGTHFWDISKIRGNYWKKDLEKSDIPYRKIHNTRHTFCSTMISSGEDVNYVSKIAGHSSTKMTLEVYSKYIPNKNRNFGKIFNESF</sequence>
<dbReference type="PANTHER" id="PTHR30629:SF2">
    <property type="entry name" value="PROPHAGE INTEGRASE INTS-RELATED"/>
    <property type="match status" value="1"/>
</dbReference>
<evidence type="ECO:0000259" key="6">
    <source>
        <dbReference type="PROSITE" id="PS51898"/>
    </source>
</evidence>
<dbReference type="PANTHER" id="PTHR30629">
    <property type="entry name" value="PROPHAGE INTEGRASE"/>
    <property type="match status" value="1"/>
</dbReference>
<evidence type="ECO:0000256" key="4">
    <source>
        <dbReference type="ARBA" id="ARBA00023172"/>
    </source>
</evidence>
<dbReference type="InterPro" id="IPR011010">
    <property type="entry name" value="DNA_brk_join_enz"/>
</dbReference>
<dbReference type="Gene3D" id="1.10.443.10">
    <property type="entry name" value="Intergrase catalytic core"/>
    <property type="match status" value="1"/>
</dbReference>
<proteinExistence type="inferred from homology"/>
<keyword evidence="9" id="KW-1185">Reference proteome</keyword>
<dbReference type="Pfam" id="PF00589">
    <property type="entry name" value="Phage_integrase"/>
    <property type="match status" value="1"/>
</dbReference>
<dbReference type="InterPro" id="IPR010998">
    <property type="entry name" value="Integrase_recombinase_N"/>
</dbReference>
<evidence type="ECO:0000256" key="5">
    <source>
        <dbReference type="PROSITE-ProRule" id="PRU01248"/>
    </source>
</evidence>
<feature type="domain" description="Tyr recombinase" evidence="6">
    <location>
        <begin position="176"/>
        <end position="360"/>
    </location>
</feature>
<name>A0AAE7BBW5_9BACT</name>
<dbReference type="InterPro" id="IPR044068">
    <property type="entry name" value="CB"/>
</dbReference>
<dbReference type="GO" id="GO:0006310">
    <property type="term" value="P:DNA recombination"/>
    <property type="evidence" value="ECO:0007669"/>
    <property type="project" value="UniProtKB-KW"/>
</dbReference>
<dbReference type="InterPro" id="IPR050808">
    <property type="entry name" value="Phage_Integrase"/>
</dbReference>
<evidence type="ECO:0000256" key="2">
    <source>
        <dbReference type="ARBA" id="ARBA00022908"/>
    </source>
</evidence>
<dbReference type="GO" id="GO:0015074">
    <property type="term" value="P:DNA integration"/>
    <property type="evidence" value="ECO:0007669"/>
    <property type="project" value="UniProtKB-KW"/>
</dbReference>
<accession>A0AAE7BBW5</accession>
<keyword evidence="2" id="KW-0229">DNA integration</keyword>
<dbReference type="PROSITE" id="PS51900">
    <property type="entry name" value="CB"/>
    <property type="match status" value="1"/>
</dbReference>
<keyword evidence="4" id="KW-0233">DNA recombination</keyword>
<dbReference type="Gene3D" id="1.10.150.130">
    <property type="match status" value="1"/>
</dbReference>
<dbReference type="InterPro" id="IPR002104">
    <property type="entry name" value="Integrase_catalytic"/>
</dbReference>
<dbReference type="EMBL" id="CP053835">
    <property type="protein sequence ID" value="QKF76348.1"/>
    <property type="molecule type" value="Genomic_DNA"/>
</dbReference>
<dbReference type="InterPro" id="IPR004107">
    <property type="entry name" value="Integrase_SAM-like_N"/>
</dbReference>
<dbReference type="Pfam" id="PF12167">
    <property type="entry name" value="Arm-DNA-bind_2"/>
    <property type="match status" value="1"/>
</dbReference>
<evidence type="ECO:0000313" key="9">
    <source>
        <dbReference type="Proteomes" id="UP000503313"/>
    </source>
</evidence>
<evidence type="ECO:0000259" key="7">
    <source>
        <dbReference type="PROSITE" id="PS51900"/>
    </source>
</evidence>
<evidence type="ECO:0000256" key="3">
    <source>
        <dbReference type="ARBA" id="ARBA00023125"/>
    </source>
</evidence>
<dbReference type="AlphaFoldDB" id="A0AAE7BBW5"/>
<evidence type="ECO:0000256" key="1">
    <source>
        <dbReference type="ARBA" id="ARBA00008857"/>
    </source>
</evidence>
<dbReference type="Pfam" id="PF14659">
    <property type="entry name" value="Phage_int_SAM_3"/>
    <property type="match status" value="1"/>
</dbReference>
<organism evidence="8 9">
    <name type="scientific">Arcobacter defluvii</name>
    <dbReference type="NCBI Taxonomy" id="873191"/>
    <lineage>
        <taxon>Bacteria</taxon>
        <taxon>Pseudomonadati</taxon>
        <taxon>Campylobacterota</taxon>
        <taxon>Epsilonproteobacteria</taxon>
        <taxon>Campylobacterales</taxon>
        <taxon>Arcobacteraceae</taxon>
        <taxon>Arcobacter</taxon>
    </lineage>
</organism>
<reference evidence="8 9" key="1">
    <citation type="submission" date="2020-05" db="EMBL/GenBank/DDBJ databases">
        <title>Complete genome sequencing of Campylobacter and Arcobacter type strains.</title>
        <authorList>
            <person name="Miller W.G."/>
            <person name="Yee E."/>
        </authorList>
    </citation>
    <scope>NUCLEOTIDE SEQUENCE [LARGE SCALE GENOMIC DNA]</scope>
    <source>
        <strain evidence="8 9">LMG 25694</strain>
    </source>
</reference>
<dbReference type="RefSeq" id="WP_129012144.1">
    <property type="nucleotide sequence ID" value="NZ_CP053835.1"/>
</dbReference>
<keyword evidence="3 5" id="KW-0238">DNA-binding</keyword>
<evidence type="ECO:0000313" key="8">
    <source>
        <dbReference type="EMBL" id="QKF76348.1"/>
    </source>
</evidence>